<organism evidence="2">
    <name type="scientific">Candidatus Methanogaster sp. ANME-2c ERB4</name>
    <dbReference type="NCBI Taxonomy" id="2759911"/>
    <lineage>
        <taxon>Archaea</taxon>
        <taxon>Methanobacteriati</taxon>
        <taxon>Methanobacteriota</taxon>
        <taxon>Stenosarchaea group</taxon>
        <taxon>Methanomicrobia</taxon>
        <taxon>Methanosarcinales</taxon>
        <taxon>ANME-2 cluster</taxon>
        <taxon>Candidatus Methanogasteraceae</taxon>
        <taxon>Candidatus Methanogaster</taxon>
    </lineage>
</organism>
<sequence>MSDVARVYIFIPNNVVNNSSTYDMRIIVRSIVSRPIVIGVEIFCLIHPRFKDCLLLRCEFIGSLVIRVARICTVSHYKTKPLSCASIGGKSEEVKSRSEKLWIGRRKSFLYKVTM</sequence>
<protein>
    <submittedName>
        <fullName evidence="2">Uncharacterized protein</fullName>
    </submittedName>
</protein>
<gene>
    <name evidence="1" type="ORF">GMDKAGHH_00024</name>
    <name evidence="2" type="ORF">OOGCPJEC_00012</name>
</gene>
<dbReference type="EMBL" id="MT631166">
    <property type="protein sequence ID" value="QNO46027.1"/>
    <property type="molecule type" value="Genomic_DNA"/>
</dbReference>
<dbReference type="AlphaFoldDB" id="A0A7G9YDE3"/>
<evidence type="ECO:0000313" key="1">
    <source>
        <dbReference type="EMBL" id="QNO45171.1"/>
    </source>
</evidence>
<evidence type="ECO:0000313" key="2">
    <source>
        <dbReference type="EMBL" id="QNO46027.1"/>
    </source>
</evidence>
<dbReference type="EMBL" id="MT631077">
    <property type="protein sequence ID" value="QNO45171.1"/>
    <property type="molecule type" value="Genomic_DNA"/>
</dbReference>
<name>A0A7G9YDE3_9EURY</name>
<accession>A0A7G9YDE3</accession>
<proteinExistence type="predicted"/>
<reference evidence="2" key="1">
    <citation type="submission" date="2020-06" db="EMBL/GenBank/DDBJ databases">
        <title>Unique genomic features of the anaerobic methanotrophic archaea.</title>
        <authorList>
            <person name="Chadwick G.L."/>
            <person name="Skennerton C.T."/>
            <person name="Laso-Perez R."/>
            <person name="Leu A.O."/>
            <person name="Speth D.R."/>
            <person name="Yu H."/>
            <person name="Morgan-Lang C."/>
            <person name="Hatzenpichler R."/>
            <person name="Goudeau D."/>
            <person name="Malmstrom R."/>
            <person name="Brazelton W.J."/>
            <person name="Woyke T."/>
            <person name="Hallam S.J."/>
            <person name="Tyson G.W."/>
            <person name="Wegener G."/>
            <person name="Boetius A."/>
            <person name="Orphan V."/>
        </authorList>
    </citation>
    <scope>NUCLEOTIDE SEQUENCE</scope>
</reference>